<dbReference type="Proteomes" id="UP000753219">
    <property type="component" value="Unassembled WGS sequence"/>
</dbReference>
<dbReference type="PROSITE" id="PS51257">
    <property type="entry name" value="PROKAR_LIPOPROTEIN"/>
    <property type="match status" value="1"/>
</dbReference>
<keyword evidence="1" id="KW-0732">Signal</keyword>
<feature type="chain" id="PRO_5038788509" description="Bacteriocin transport accessory protein" evidence="1">
    <location>
        <begin position="25"/>
        <end position="189"/>
    </location>
</feature>
<dbReference type="AlphaFoldDB" id="A0A942W9C0"/>
<proteinExistence type="predicted"/>
<dbReference type="EMBL" id="JAGZMZ010000013">
    <property type="protein sequence ID" value="MBS4884341.1"/>
    <property type="molecule type" value="Genomic_DNA"/>
</dbReference>
<reference evidence="2" key="1">
    <citation type="submission" date="2021-02" db="EMBL/GenBank/DDBJ databases">
        <title>Infant gut strain persistence is associated with maternal origin, phylogeny, and functional potential including surface adhesion and iron acquisition.</title>
        <authorList>
            <person name="Lou Y.C."/>
        </authorList>
    </citation>
    <scope>NUCLEOTIDE SEQUENCE</scope>
    <source>
        <strain evidence="2">L3_108_103G1_dasL3_108_103G1_concoct_2</strain>
    </source>
</reference>
<gene>
    <name evidence="2" type="ORF">KHZ85_06205</name>
</gene>
<organism evidence="2 3">
    <name type="scientific">Amedibacillus dolichus</name>
    <dbReference type="NCBI Taxonomy" id="31971"/>
    <lineage>
        <taxon>Bacteria</taxon>
        <taxon>Bacillati</taxon>
        <taxon>Bacillota</taxon>
        <taxon>Erysipelotrichia</taxon>
        <taxon>Erysipelotrichales</taxon>
        <taxon>Erysipelotrichaceae</taxon>
        <taxon>Amedibacillus</taxon>
    </lineage>
</organism>
<dbReference type="RefSeq" id="WP_004797380.1">
    <property type="nucleotide sequence ID" value="NZ_CABKNA010000019.1"/>
</dbReference>
<sequence>MMKKLFTLCLACMLCLTLGGCQKANDSDKGKQEKITDATQLLTAVWDTYKEDEKFPIFGGDVKQPVDNAPGSFDVSDTESLSSLLIVPKDYGKQLDDAAGFLHAMNANTFTAGAFHISDAKHTEDFIKGLKEAILNNQWMCGFPEKLLMFRINDDYVVSVFGNLTLIEVFQKKLQAQYPSAQLVVEEAF</sequence>
<evidence type="ECO:0000313" key="3">
    <source>
        <dbReference type="Proteomes" id="UP000753219"/>
    </source>
</evidence>
<accession>A0A942W9C0</accession>
<evidence type="ECO:0000256" key="1">
    <source>
        <dbReference type="SAM" id="SignalP"/>
    </source>
</evidence>
<evidence type="ECO:0008006" key="4">
    <source>
        <dbReference type="Google" id="ProtNLM"/>
    </source>
</evidence>
<name>A0A942W9C0_9FIRM</name>
<protein>
    <recommendedName>
        <fullName evidence="4">Bacteriocin transport accessory protein</fullName>
    </recommendedName>
</protein>
<evidence type="ECO:0000313" key="2">
    <source>
        <dbReference type="EMBL" id="MBS4884341.1"/>
    </source>
</evidence>
<comment type="caution">
    <text evidence="2">The sequence shown here is derived from an EMBL/GenBank/DDBJ whole genome shotgun (WGS) entry which is preliminary data.</text>
</comment>
<feature type="signal peptide" evidence="1">
    <location>
        <begin position="1"/>
        <end position="24"/>
    </location>
</feature>
<dbReference type="GeneID" id="92792378"/>